<reference evidence="3" key="1">
    <citation type="journal article" date="2019" name="Int. J. Syst. Evol. Microbiol.">
        <title>The Global Catalogue of Microorganisms (GCM) 10K type strain sequencing project: providing services to taxonomists for standard genome sequencing and annotation.</title>
        <authorList>
            <consortium name="The Broad Institute Genomics Platform"/>
            <consortium name="The Broad Institute Genome Sequencing Center for Infectious Disease"/>
            <person name="Wu L."/>
            <person name="Ma J."/>
        </authorList>
    </citation>
    <scope>NUCLEOTIDE SEQUENCE [LARGE SCALE GENOMIC DNA]</scope>
    <source>
        <strain evidence="3">JCM 6921</strain>
    </source>
</reference>
<accession>A0ABP5V997</accession>
<keyword evidence="3" id="KW-1185">Reference proteome</keyword>
<gene>
    <name evidence="2" type="ORF">GCM10010420_21230</name>
</gene>
<comment type="caution">
    <text evidence="2">The sequence shown here is derived from an EMBL/GenBank/DDBJ whole genome shotgun (WGS) entry which is preliminary data.</text>
</comment>
<name>A0ABP5V997_9ACTN</name>
<evidence type="ECO:0000256" key="1">
    <source>
        <dbReference type="SAM" id="MobiDB-lite"/>
    </source>
</evidence>
<evidence type="ECO:0000313" key="3">
    <source>
        <dbReference type="Proteomes" id="UP001500058"/>
    </source>
</evidence>
<dbReference type="EMBL" id="BAAATJ010000007">
    <property type="protein sequence ID" value="GAA2395494.1"/>
    <property type="molecule type" value="Genomic_DNA"/>
</dbReference>
<proteinExistence type="predicted"/>
<feature type="region of interest" description="Disordered" evidence="1">
    <location>
        <begin position="70"/>
        <end position="95"/>
    </location>
</feature>
<protein>
    <submittedName>
        <fullName evidence="2">Uncharacterized protein</fullName>
    </submittedName>
</protein>
<sequence>MSVPRPVAPRASFFPDGEPPPADGGDPAGAAGYGTVVGDQRERQVVLPMTSAMPSASPEATTSAVFLRRRDSRRRQVRNMGENVGTPAHGSLSGS</sequence>
<feature type="region of interest" description="Disordered" evidence="1">
    <location>
        <begin position="1"/>
        <end position="34"/>
    </location>
</feature>
<evidence type="ECO:0000313" key="2">
    <source>
        <dbReference type="EMBL" id="GAA2395494.1"/>
    </source>
</evidence>
<organism evidence="2 3">
    <name type="scientific">Streptomyces glaucosporus</name>
    <dbReference type="NCBI Taxonomy" id="284044"/>
    <lineage>
        <taxon>Bacteria</taxon>
        <taxon>Bacillati</taxon>
        <taxon>Actinomycetota</taxon>
        <taxon>Actinomycetes</taxon>
        <taxon>Kitasatosporales</taxon>
        <taxon>Streptomycetaceae</taxon>
        <taxon>Streptomyces</taxon>
    </lineage>
</organism>
<dbReference type="Proteomes" id="UP001500058">
    <property type="component" value="Unassembled WGS sequence"/>
</dbReference>